<evidence type="ECO:0000313" key="2">
    <source>
        <dbReference type="EMBL" id="NKY17925.1"/>
    </source>
</evidence>
<dbReference type="EMBL" id="JAAXOQ010000006">
    <property type="protein sequence ID" value="NKY17925.1"/>
    <property type="molecule type" value="Genomic_DNA"/>
</dbReference>
<dbReference type="RefSeq" id="WP_168545004.1">
    <property type="nucleotide sequence ID" value="NZ_BAAAKS010000013.1"/>
</dbReference>
<protein>
    <submittedName>
        <fullName evidence="2">MbtH family protein</fullName>
    </submittedName>
</protein>
<dbReference type="SUPFAM" id="SSF160582">
    <property type="entry name" value="MbtH-like"/>
    <property type="match status" value="1"/>
</dbReference>
<dbReference type="GO" id="GO:0005829">
    <property type="term" value="C:cytosol"/>
    <property type="evidence" value="ECO:0007669"/>
    <property type="project" value="TreeGrafter"/>
</dbReference>
<dbReference type="InterPro" id="IPR038020">
    <property type="entry name" value="MbtH-like_sf"/>
</dbReference>
<proteinExistence type="predicted"/>
<dbReference type="InterPro" id="IPR005153">
    <property type="entry name" value="MbtH-like_dom"/>
</dbReference>
<dbReference type="PANTHER" id="PTHR38444">
    <property type="entry name" value="ENTEROBACTIN BIOSYNTHESIS PROTEIN YBDZ"/>
    <property type="match status" value="1"/>
</dbReference>
<dbReference type="SMART" id="SM00923">
    <property type="entry name" value="MbtH"/>
    <property type="match status" value="1"/>
</dbReference>
<dbReference type="Gene3D" id="3.90.820.10">
    <property type="entry name" value="Structural Genomics, Unknown Function 30-nov-00 1gh9 Mol_id"/>
    <property type="match status" value="1"/>
</dbReference>
<evidence type="ECO:0000259" key="1">
    <source>
        <dbReference type="SMART" id="SM00923"/>
    </source>
</evidence>
<keyword evidence="3" id="KW-1185">Reference proteome</keyword>
<dbReference type="InterPro" id="IPR037407">
    <property type="entry name" value="MLP_fam"/>
</dbReference>
<comment type="caution">
    <text evidence="2">The sequence shown here is derived from an EMBL/GenBank/DDBJ whole genome shotgun (WGS) entry which is preliminary data.</text>
</comment>
<feature type="domain" description="MbtH-like" evidence="1">
    <location>
        <begin position="3"/>
        <end position="55"/>
    </location>
</feature>
<dbReference type="PANTHER" id="PTHR38444:SF1">
    <property type="entry name" value="ENTEROBACTIN BIOSYNTHESIS PROTEIN YBDZ"/>
    <property type="match status" value="1"/>
</dbReference>
<gene>
    <name evidence="2" type="ORF">HF999_06015</name>
</gene>
<dbReference type="Proteomes" id="UP000582646">
    <property type="component" value="Unassembled WGS sequence"/>
</dbReference>
<dbReference type="GO" id="GO:0019290">
    <property type="term" value="P:siderophore biosynthetic process"/>
    <property type="evidence" value="ECO:0007669"/>
    <property type="project" value="TreeGrafter"/>
</dbReference>
<organism evidence="2 3">
    <name type="scientific">Tsukamurella spumae</name>
    <dbReference type="NCBI Taxonomy" id="44753"/>
    <lineage>
        <taxon>Bacteria</taxon>
        <taxon>Bacillati</taxon>
        <taxon>Actinomycetota</taxon>
        <taxon>Actinomycetes</taxon>
        <taxon>Mycobacteriales</taxon>
        <taxon>Tsukamurellaceae</taxon>
        <taxon>Tsukamurella</taxon>
    </lineage>
</organism>
<dbReference type="AlphaFoldDB" id="A0A846X091"/>
<accession>A0A846X091</accession>
<name>A0A846X091_9ACTN</name>
<sequence length="67" mass="7641">MNNPFDNESGEFEVLVNDEGQHSLWPTFRPAPRGWTVAFGEGGRSRTECLEYIESAWTDIRPLSLRA</sequence>
<evidence type="ECO:0000313" key="3">
    <source>
        <dbReference type="Proteomes" id="UP000582646"/>
    </source>
</evidence>
<reference evidence="2 3" key="1">
    <citation type="submission" date="2020-04" db="EMBL/GenBank/DDBJ databases">
        <title>MicrobeNet Type strains.</title>
        <authorList>
            <person name="Nicholson A.C."/>
        </authorList>
    </citation>
    <scope>NUCLEOTIDE SEQUENCE [LARGE SCALE GENOMIC DNA]</scope>
    <source>
        <strain evidence="2 3">DSM 44113</strain>
    </source>
</reference>
<dbReference type="Pfam" id="PF03621">
    <property type="entry name" value="MbtH"/>
    <property type="match status" value="1"/>
</dbReference>